<dbReference type="InterPro" id="IPR010666">
    <property type="entry name" value="Znf_GRF"/>
</dbReference>
<evidence type="ECO:0000256" key="6">
    <source>
        <dbReference type="ARBA" id="ARBA00022801"/>
    </source>
</evidence>
<feature type="binding site" evidence="11">
    <location>
        <position position="197"/>
    </location>
    <ligand>
        <name>Mg(2+)</name>
        <dbReference type="ChEBI" id="CHEBI:18420"/>
        <label>1</label>
    </ligand>
</feature>
<feature type="binding site" evidence="11">
    <location>
        <position position="312"/>
    </location>
    <ligand>
        <name>Mg(2+)</name>
        <dbReference type="ChEBI" id="CHEBI:18420"/>
        <label>1</label>
    </ligand>
</feature>
<dbReference type="AlphaFoldDB" id="A0A023ZRM7"/>
<feature type="compositionally biased region" description="Polar residues" evidence="14">
    <location>
        <begin position="519"/>
        <end position="530"/>
    </location>
</feature>
<keyword evidence="4 11" id="KW-0479">Metal-binding</keyword>
<feature type="site" description="Transition state stabilizer" evidence="12">
    <location>
        <position position="197"/>
    </location>
</feature>
<feature type="binding site" evidence="11">
    <location>
        <position position="195"/>
    </location>
    <ligand>
        <name>Mg(2+)</name>
        <dbReference type="ChEBI" id="CHEBI:18420"/>
        <label>1</label>
    </ligand>
</feature>
<dbReference type="GO" id="GO:0008270">
    <property type="term" value="F:zinc ion binding"/>
    <property type="evidence" value="ECO:0007669"/>
    <property type="project" value="UniProtKB-KW"/>
</dbReference>
<keyword evidence="16" id="KW-0456">Lyase</keyword>
<feature type="region of interest" description="Disordered" evidence="14">
    <location>
        <begin position="417"/>
        <end position="590"/>
    </location>
</feature>
<comment type="similarity">
    <text evidence="2">Belongs to the DNA repair enzymes AP/ExoA family.</text>
</comment>
<dbReference type="InterPro" id="IPR004808">
    <property type="entry name" value="AP_endonuc_1"/>
</dbReference>
<protein>
    <recommendedName>
        <fullName evidence="3">DNA-(apurinic or apyrimidinic site) endonuclease 2</fullName>
    </recommendedName>
</protein>
<dbReference type="GO" id="GO:0006284">
    <property type="term" value="P:base-excision repair"/>
    <property type="evidence" value="ECO:0007669"/>
    <property type="project" value="TreeGrafter"/>
</dbReference>
<proteinExistence type="inferred from homology"/>
<dbReference type="SUPFAM" id="SSF56219">
    <property type="entry name" value="DNase I-like"/>
    <property type="match status" value="1"/>
</dbReference>
<dbReference type="Gene3D" id="3.60.10.10">
    <property type="entry name" value="Endonuclease/exonuclease/phosphatase"/>
    <property type="match status" value="1"/>
</dbReference>
<feature type="active site" evidence="10">
    <location>
        <position position="156"/>
    </location>
</feature>
<sequence length="644" mass="70724">MVRITTWNVNGIRNPFGYEPWRKNRTFSAMFDILETDIVIMQELKIQRKDLTDDMVLVPGWDCYFSLPKHKKGYSGVGIYTRQSVCAPIRAEEGLLGVLCPPGSSTPYRERPESDSIGGYPSLARIEALGVDPAALDAEGRCLVLEFPAFVLFGVYSPANSNGLRDNFRYGFLDMLDTRIRNLTKMGKNVILTGDLNVSRDLIDTAKAEDNMKAEGMTHSEYLNTPNRRIFNQLLFNGKVAGERDEGREEPVLYDLCREFHPDREGMYTHWEQKINARPGNFGSRIDFVLCSIKIKDWFKESNIQEGLMGSDHCPVYAVTKDKVLGMGNATSDGAKDAEHHILDIMNLPGMFREGVRAREYSNKDVPPLSGKLLTEFNKRQNIRDMFSKKPVAPKPANALAIPSPLGAPEAAAVISPRQGADKGPELAGPTNPLFSANGQTVQVTSPLASPEKRRASASASPSKPIKRTKSSNPAPSSNAPSLAKGQQSLKGFFQARSKASEPEPAAIPTPPPMLLASANDNASLESHTMPSVEARTESTPPQVAPPAASTSQTTTSPPWSCDPGAAQQASKEGWTKLFSKRPSPRCEGHAEPCISLTTKKPGINRGRQFWMCPRPIGPSGQKESGTQWRCGTFIWASDWRTSD</sequence>
<feature type="binding site" evidence="11">
    <location>
        <position position="8"/>
    </location>
    <ligand>
        <name>Mg(2+)</name>
        <dbReference type="ChEBI" id="CHEBI:18420"/>
        <label>1</label>
    </ligand>
</feature>
<evidence type="ECO:0000256" key="10">
    <source>
        <dbReference type="PIRSR" id="PIRSR604808-1"/>
    </source>
</evidence>
<evidence type="ECO:0000256" key="14">
    <source>
        <dbReference type="SAM" id="MobiDB-lite"/>
    </source>
</evidence>
<feature type="binding site" evidence="11">
    <location>
        <position position="43"/>
    </location>
    <ligand>
        <name>Mg(2+)</name>
        <dbReference type="ChEBI" id="CHEBI:18420"/>
        <label>1</label>
    </ligand>
</feature>
<dbReference type="PANTHER" id="PTHR22748">
    <property type="entry name" value="AP ENDONUCLEASE"/>
    <property type="match status" value="1"/>
</dbReference>
<dbReference type="GO" id="GO:0003677">
    <property type="term" value="F:DNA binding"/>
    <property type="evidence" value="ECO:0007669"/>
    <property type="project" value="InterPro"/>
</dbReference>
<evidence type="ECO:0000259" key="15">
    <source>
        <dbReference type="PROSITE" id="PS51999"/>
    </source>
</evidence>
<evidence type="ECO:0000256" key="4">
    <source>
        <dbReference type="ARBA" id="ARBA00022723"/>
    </source>
</evidence>
<comment type="cofactor">
    <cofactor evidence="11">
        <name>Mg(2+)</name>
        <dbReference type="ChEBI" id="CHEBI:18420"/>
    </cofactor>
    <cofactor evidence="11">
        <name>Mn(2+)</name>
        <dbReference type="ChEBI" id="CHEBI:29035"/>
    </cofactor>
    <text evidence="11">Probably binds two magnesium or manganese ions per subunit.</text>
</comment>
<feature type="active site" description="Proton acceptor" evidence="10">
    <location>
        <position position="313"/>
    </location>
</feature>
<feature type="compositionally biased region" description="Polar residues" evidence="14">
    <location>
        <begin position="433"/>
        <end position="448"/>
    </location>
</feature>
<dbReference type="FunFam" id="3.60.10.10:FF:000079">
    <property type="entry name" value="DNA-(apurinic or apyrimidinic site) lyase"/>
    <property type="match status" value="1"/>
</dbReference>
<feature type="active site" description="Proton donor/acceptor" evidence="10">
    <location>
        <position position="195"/>
    </location>
</feature>
<comment type="cofactor">
    <cofactor evidence="1">
        <name>Mn(2+)</name>
        <dbReference type="ChEBI" id="CHEBI:29035"/>
    </cofactor>
</comment>
<name>A0A023ZRM7_9PLEO</name>
<keyword evidence="9" id="KW-0539">Nucleus</keyword>
<keyword evidence="11" id="KW-0464">Manganese</keyword>
<dbReference type="PROSITE" id="PS00728">
    <property type="entry name" value="AP_NUCLEASE_F1_3"/>
    <property type="match status" value="1"/>
</dbReference>
<dbReference type="InterPro" id="IPR020848">
    <property type="entry name" value="AP_endonuclease_F1_CS"/>
</dbReference>
<dbReference type="InterPro" id="IPR036691">
    <property type="entry name" value="Endo/exonu/phosph_ase_sf"/>
</dbReference>
<organism evidence="16">
    <name type="scientific">Stagonosporopsis tanaceti</name>
    <dbReference type="NCBI Taxonomy" id="1200839"/>
    <lineage>
        <taxon>Eukaryota</taxon>
        <taxon>Fungi</taxon>
        <taxon>Dikarya</taxon>
        <taxon>Ascomycota</taxon>
        <taxon>Pezizomycotina</taxon>
        <taxon>Dothideomycetes</taxon>
        <taxon>Pleosporomycetidae</taxon>
        <taxon>Pleosporales</taxon>
        <taxon>Pleosporineae</taxon>
        <taxon>Didymellaceae</taxon>
        <taxon>Stagonosporopsis</taxon>
    </lineage>
</organism>
<evidence type="ECO:0000256" key="13">
    <source>
        <dbReference type="PROSITE-ProRule" id="PRU01343"/>
    </source>
</evidence>
<dbReference type="InterPro" id="IPR005135">
    <property type="entry name" value="Endo/exonuclease/phosphatase"/>
</dbReference>
<feature type="compositionally biased region" description="Low complexity" evidence="14">
    <location>
        <begin position="546"/>
        <end position="560"/>
    </location>
</feature>
<keyword evidence="7" id="KW-0862">Zinc</keyword>
<evidence type="ECO:0000256" key="1">
    <source>
        <dbReference type="ARBA" id="ARBA00001936"/>
    </source>
</evidence>
<keyword evidence="8 11" id="KW-0460">Magnesium</keyword>
<feature type="domain" description="GRF-type" evidence="15">
    <location>
        <begin position="587"/>
        <end position="640"/>
    </location>
</feature>
<evidence type="ECO:0000256" key="11">
    <source>
        <dbReference type="PIRSR" id="PIRSR604808-2"/>
    </source>
</evidence>
<dbReference type="PROSITE" id="PS51435">
    <property type="entry name" value="AP_NUCLEASE_F1_4"/>
    <property type="match status" value="1"/>
</dbReference>
<accession>A0A023ZRM7</accession>
<evidence type="ECO:0000256" key="2">
    <source>
        <dbReference type="ARBA" id="ARBA00007092"/>
    </source>
</evidence>
<evidence type="ECO:0000256" key="3">
    <source>
        <dbReference type="ARBA" id="ARBA00013541"/>
    </source>
</evidence>
<dbReference type="GO" id="GO:0008081">
    <property type="term" value="F:phosphoric diester hydrolase activity"/>
    <property type="evidence" value="ECO:0007669"/>
    <property type="project" value="TreeGrafter"/>
</dbReference>
<evidence type="ECO:0000256" key="5">
    <source>
        <dbReference type="ARBA" id="ARBA00022771"/>
    </source>
</evidence>
<dbReference type="EMBL" id="KJ139679">
    <property type="protein sequence ID" value="AHY81343.1"/>
    <property type="molecule type" value="Genomic_DNA"/>
</dbReference>
<evidence type="ECO:0000256" key="7">
    <source>
        <dbReference type="ARBA" id="ARBA00022833"/>
    </source>
</evidence>
<feature type="binding site" evidence="11">
    <location>
        <position position="313"/>
    </location>
    <ligand>
        <name>Mg(2+)</name>
        <dbReference type="ChEBI" id="CHEBI:18420"/>
        <label>1</label>
    </ligand>
</feature>
<feature type="site" description="Important for catalytic activity" evidence="12">
    <location>
        <position position="287"/>
    </location>
</feature>
<keyword evidence="5 13" id="KW-0863">Zinc-finger</keyword>
<dbReference type="PROSITE" id="PS51999">
    <property type="entry name" value="ZF_GRF"/>
    <property type="match status" value="1"/>
</dbReference>
<dbReference type="Pfam" id="PF03372">
    <property type="entry name" value="Exo_endo_phos"/>
    <property type="match status" value="1"/>
</dbReference>
<evidence type="ECO:0000256" key="8">
    <source>
        <dbReference type="ARBA" id="ARBA00022842"/>
    </source>
</evidence>
<feature type="site" description="Interaction with DNA substrate" evidence="12">
    <location>
        <position position="313"/>
    </location>
</feature>
<dbReference type="GO" id="GO:0016829">
    <property type="term" value="F:lyase activity"/>
    <property type="evidence" value="ECO:0007669"/>
    <property type="project" value="UniProtKB-KW"/>
</dbReference>
<dbReference type="GO" id="GO:0008311">
    <property type="term" value="F:double-stranded DNA 3'-5' DNA exonuclease activity"/>
    <property type="evidence" value="ECO:0007669"/>
    <property type="project" value="TreeGrafter"/>
</dbReference>
<dbReference type="PANTHER" id="PTHR22748:SF4">
    <property type="entry name" value="DNA-(APURINIC OR APYRIMIDINIC SITE) ENDONUCLEASE 2"/>
    <property type="match status" value="1"/>
</dbReference>
<dbReference type="GO" id="GO:0005634">
    <property type="term" value="C:nucleus"/>
    <property type="evidence" value="ECO:0007669"/>
    <property type="project" value="TreeGrafter"/>
</dbReference>
<feature type="compositionally biased region" description="Low complexity" evidence="14">
    <location>
        <begin position="471"/>
        <end position="482"/>
    </location>
</feature>
<keyword evidence="6" id="KW-0378">Hydrolase</keyword>
<dbReference type="CDD" id="cd09088">
    <property type="entry name" value="Ape2-like_AP-endo"/>
    <property type="match status" value="1"/>
</dbReference>
<evidence type="ECO:0000313" key="16">
    <source>
        <dbReference type="EMBL" id="AHY81343.1"/>
    </source>
</evidence>
<evidence type="ECO:0000256" key="12">
    <source>
        <dbReference type="PIRSR" id="PIRSR604808-3"/>
    </source>
</evidence>
<evidence type="ECO:0000256" key="9">
    <source>
        <dbReference type="ARBA" id="ARBA00023242"/>
    </source>
</evidence>
<dbReference type="GO" id="GO:0003906">
    <property type="term" value="F:DNA-(apurinic or apyrimidinic site) endonuclease activity"/>
    <property type="evidence" value="ECO:0007669"/>
    <property type="project" value="TreeGrafter"/>
</dbReference>
<reference evidence="16" key="1">
    <citation type="journal article" date="2014" name="Fungal Biol.">
        <title>Identification of the MAT1 locus in Stagonosporopsis tanaceti, and exploring its potential for sexual reproduction in Australian pyrethrum fields.</title>
        <authorList>
            <person name="Vaghefi N."/>
            <person name="Ades P.K."/>
            <person name="Hay F.S."/>
            <person name="Pehtybridge S.J."/>
            <person name="Ford R."/>
            <person name="Taylor P.W.J."/>
        </authorList>
    </citation>
    <scope>NUCLEOTIDE SEQUENCE</scope>
    <source>
        <strain evidence="16">CBS 131484</strain>
    </source>
</reference>